<dbReference type="InterPro" id="IPR003593">
    <property type="entry name" value="AAA+_ATPase"/>
</dbReference>
<evidence type="ECO:0000256" key="2">
    <source>
        <dbReference type="ARBA" id="ARBA00022741"/>
    </source>
</evidence>
<dbReference type="InterPro" id="IPR050238">
    <property type="entry name" value="DNA_Rep/Repair_Clamp_Loader"/>
</dbReference>
<dbReference type="EMBL" id="LAZR01043564">
    <property type="protein sequence ID" value="KKL06773.1"/>
    <property type="molecule type" value="Genomic_DNA"/>
</dbReference>
<reference evidence="5" key="1">
    <citation type="journal article" date="2015" name="Nature">
        <title>Complex archaea that bridge the gap between prokaryotes and eukaryotes.</title>
        <authorList>
            <person name="Spang A."/>
            <person name="Saw J.H."/>
            <person name="Jorgensen S.L."/>
            <person name="Zaremba-Niedzwiedzka K."/>
            <person name="Martijn J."/>
            <person name="Lind A.E."/>
            <person name="van Eijk R."/>
            <person name="Schleper C."/>
            <person name="Guy L."/>
            <person name="Ettema T.J."/>
        </authorList>
    </citation>
    <scope>NUCLEOTIDE SEQUENCE</scope>
</reference>
<dbReference type="SMART" id="SM00382">
    <property type="entry name" value="AAA"/>
    <property type="match status" value="1"/>
</dbReference>
<dbReference type="Pfam" id="PF00004">
    <property type="entry name" value="AAA"/>
    <property type="match status" value="1"/>
</dbReference>
<dbReference type="InterPro" id="IPR027417">
    <property type="entry name" value="P-loop_NTPase"/>
</dbReference>
<dbReference type="GO" id="GO:0016887">
    <property type="term" value="F:ATP hydrolysis activity"/>
    <property type="evidence" value="ECO:0007669"/>
    <property type="project" value="InterPro"/>
</dbReference>
<evidence type="ECO:0000256" key="3">
    <source>
        <dbReference type="ARBA" id="ARBA00022840"/>
    </source>
</evidence>
<name>A0A0F9D3W1_9ZZZZ</name>
<dbReference type="InterPro" id="IPR003959">
    <property type="entry name" value="ATPase_AAA_core"/>
</dbReference>
<protein>
    <recommendedName>
        <fullName evidence="4">AAA+ ATPase domain-containing protein</fullName>
    </recommendedName>
</protein>
<keyword evidence="2" id="KW-0547">Nucleotide-binding</keyword>
<dbReference type="PANTHER" id="PTHR11669:SF20">
    <property type="entry name" value="REPLICATION FACTOR C SUBUNIT 4"/>
    <property type="match status" value="1"/>
</dbReference>
<keyword evidence="1" id="KW-0235">DNA replication</keyword>
<dbReference type="GO" id="GO:0005663">
    <property type="term" value="C:DNA replication factor C complex"/>
    <property type="evidence" value="ECO:0007669"/>
    <property type="project" value="TreeGrafter"/>
</dbReference>
<dbReference type="AlphaFoldDB" id="A0A0F9D3W1"/>
<sequence length="313" mass="36138">MNEHKNKVWVEKYRPTIIDNYIFHDKTLEAAVKKMIADKSIPHLLLSGVQGSGKTTLSQILVNELDVDETDVLVINASDENSVDVMRDKIKGFISTFAMGDFKVVRLEEADYISLNGQGVLRNMLDDYQEVARFILTCNYENKIIPPLKSRLQQFRFKAGDKIDITEYVAGILMAEKVKFDINTLDKFVAIGYPDIRKIVNLLQQHTSDTGKLHLPQQDEAGDYKFKLLDFIERDKWLDARLLCCENVVTEEWEDIYRFLYKNLEKAPKFNTETNRDKWEEGIIIIADHLYKHGIVADPEINAAAMFIRLTQV</sequence>
<organism evidence="5">
    <name type="scientific">marine sediment metagenome</name>
    <dbReference type="NCBI Taxonomy" id="412755"/>
    <lineage>
        <taxon>unclassified sequences</taxon>
        <taxon>metagenomes</taxon>
        <taxon>ecological metagenomes</taxon>
    </lineage>
</organism>
<gene>
    <name evidence="5" type="ORF">LCGC14_2592670</name>
</gene>
<feature type="domain" description="AAA+ ATPase" evidence="4">
    <location>
        <begin position="40"/>
        <end position="161"/>
    </location>
</feature>
<dbReference type="GO" id="GO:0006261">
    <property type="term" value="P:DNA-templated DNA replication"/>
    <property type="evidence" value="ECO:0007669"/>
    <property type="project" value="TreeGrafter"/>
</dbReference>
<dbReference type="CDD" id="cd00009">
    <property type="entry name" value="AAA"/>
    <property type="match status" value="1"/>
</dbReference>
<accession>A0A0F9D3W1</accession>
<evidence type="ECO:0000256" key="1">
    <source>
        <dbReference type="ARBA" id="ARBA00022705"/>
    </source>
</evidence>
<dbReference type="PANTHER" id="PTHR11669">
    <property type="entry name" value="REPLICATION FACTOR C / DNA POLYMERASE III GAMMA-TAU SUBUNIT"/>
    <property type="match status" value="1"/>
</dbReference>
<dbReference type="Gene3D" id="3.40.50.300">
    <property type="entry name" value="P-loop containing nucleotide triphosphate hydrolases"/>
    <property type="match status" value="1"/>
</dbReference>
<dbReference type="GO" id="GO:0003689">
    <property type="term" value="F:DNA clamp loader activity"/>
    <property type="evidence" value="ECO:0007669"/>
    <property type="project" value="TreeGrafter"/>
</dbReference>
<comment type="caution">
    <text evidence="5">The sequence shown here is derived from an EMBL/GenBank/DDBJ whole genome shotgun (WGS) entry which is preliminary data.</text>
</comment>
<dbReference type="SUPFAM" id="SSF52540">
    <property type="entry name" value="P-loop containing nucleoside triphosphate hydrolases"/>
    <property type="match status" value="1"/>
</dbReference>
<dbReference type="GO" id="GO:0006281">
    <property type="term" value="P:DNA repair"/>
    <property type="evidence" value="ECO:0007669"/>
    <property type="project" value="TreeGrafter"/>
</dbReference>
<proteinExistence type="predicted"/>
<dbReference type="GO" id="GO:0005524">
    <property type="term" value="F:ATP binding"/>
    <property type="evidence" value="ECO:0007669"/>
    <property type="project" value="UniProtKB-KW"/>
</dbReference>
<dbReference type="Gene3D" id="1.10.8.60">
    <property type="match status" value="1"/>
</dbReference>
<evidence type="ECO:0000313" key="5">
    <source>
        <dbReference type="EMBL" id="KKL06773.1"/>
    </source>
</evidence>
<evidence type="ECO:0000259" key="4">
    <source>
        <dbReference type="SMART" id="SM00382"/>
    </source>
</evidence>
<keyword evidence="3" id="KW-0067">ATP-binding</keyword>